<dbReference type="Pfam" id="PF24626">
    <property type="entry name" value="SH3_Tf2-1"/>
    <property type="match status" value="1"/>
</dbReference>
<keyword evidence="3" id="KW-0064">Aspartyl protease</keyword>
<dbReference type="Proteomes" id="UP001341281">
    <property type="component" value="Chromosome 06"/>
</dbReference>
<keyword evidence="8" id="KW-0808">Transferase</keyword>
<dbReference type="Pfam" id="PF00665">
    <property type="entry name" value="rve"/>
    <property type="match status" value="1"/>
</dbReference>
<dbReference type="PANTHER" id="PTHR37984">
    <property type="entry name" value="PROTEIN CBG26694"/>
    <property type="match status" value="1"/>
</dbReference>
<evidence type="ECO:0000256" key="1">
    <source>
        <dbReference type="ARBA" id="ARBA00022670"/>
    </source>
</evidence>
<dbReference type="InterPro" id="IPR023780">
    <property type="entry name" value="Chromo_domain"/>
</dbReference>
<dbReference type="InterPro" id="IPR012337">
    <property type="entry name" value="RNaseH-like_sf"/>
</dbReference>
<keyword evidence="2" id="KW-0479">Metal-binding</keyword>
<gene>
    <name evidence="13" type="ORF">U9M48_028180</name>
</gene>
<keyword evidence="7" id="KW-0695">RNA-directed DNA polymerase</keyword>
<feature type="domain" description="Chromo" evidence="11">
    <location>
        <begin position="475"/>
        <end position="531"/>
    </location>
</feature>
<evidence type="ECO:0000259" key="12">
    <source>
        <dbReference type="PROSITE" id="PS50994"/>
    </source>
</evidence>
<name>A0AAQ3TXU5_PASNO</name>
<evidence type="ECO:0000256" key="5">
    <source>
        <dbReference type="ARBA" id="ARBA00022842"/>
    </source>
</evidence>
<keyword evidence="8" id="KW-0548">Nucleotidyltransferase</keyword>
<dbReference type="InterPro" id="IPR056924">
    <property type="entry name" value="SH3_Tf2-1"/>
</dbReference>
<dbReference type="InterPro" id="IPR036397">
    <property type="entry name" value="RNaseH_sf"/>
</dbReference>
<dbReference type="PROSITE" id="PS50994">
    <property type="entry name" value="INTEGRASE"/>
    <property type="match status" value="1"/>
</dbReference>
<keyword evidence="10" id="KW-0233">DNA recombination</keyword>
<dbReference type="GO" id="GO:0006508">
    <property type="term" value="P:proteolysis"/>
    <property type="evidence" value="ECO:0007669"/>
    <property type="project" value="UniProtKB-KW"/>
</dbReference>
<dbReference type="Gene3D" id="2.40.50.40">
    <property type="match status" value="1"/>
</dbReference>
<keyword evidence="4" id="KW-0378">Hydrolase</keyword>
<evidence type="ECO:0000256" key="6">
    <source>
        <dbReference type="ARBA" id="ARBA00022908"/>
    </source>
</evidence>
<evidence type="ECO:0000259" key="11">
    <source>
        <dbReference type="PROSITE" id="PS50013"/>
    </source>
</evidence>
<evidence type="ECO:0000256" key="2">
    <source>
        <dbReference type="ARBA" id="ARBA00022723"/>
    </source>
</evidence>
<accession>A0AAQ3TXU5</accession>
<dbReference type="PROSITE" id="PS50013">
    <property type="entry name" value="CHROMO_2"/>
    <property type="match status" value="1"/>
</dbReference>
<reference evidence="13 14" key="1">
    <citation type="submission" date="2024-02" db="EMBL/GenBank/DDBJ databases">
        <title>High-quality chromosome-scale genome assembly of Pensacola bahiagrass (Paspalum notatum Flugge var. saurae).</title>
        <authorList>
            <person name="Vega J.M."/>
            <person name="Podio M."/>
            <person name="Orjuela J."/>
            <person name="Siena L.A."/>
            <person name="Pessino S.C."/>
            <person name="Combes M.C."/>
            <person name="Mariac C."/>
            <person name="Albertini E."/>
            <person name="Pupilli F."/>
            <person name="Ortiz J.P.A."/>
            <person name="Leblanc O."/>
        </authorList>
    </citation>
    <scope>NUCLEOTIDE SEQUENCE [LARGE SCALE GENOMIC DNA]</scope>
    <source>
        <strain evidence="13">R1</strain>
        <tissue evidence="13">Leaf</tissue>
    </source>
</reference>
<dbReference type="InterPro" id="IPR000953">
    <property type="entry name" value="Chromo/chromo_shadow_dom"/>
</dbReference>
<dbReference type="GO" id="GO:0015074">
    <property type="term" value="P:DNA integration"/>
    <property type="evidence" value="ECO:0007669"/>
    <property type="project" value="UniProtKB-KW"/>
</dbReference>
<keyword evidence="14" id="KW-1185">Reference proteome</keyword>
<dbReference type="FunFam" id="3.30.420.10:FF:000032">
    <property type="entry name" value="Retrovirus-related Pol polyprotein from transposon 297-like Protein"/>
    <property type="match status" value="1"/>
</dbReference>
<dbReference type="SUPFAM" id="SSF53098">
    <property type="entry name" value="Ribonuclease H-like"/>
    <property type="match status" value="1"/>
</dbReference>
<evidence type="ECO:0000256" key="8">
    <source>
        <dbReference type="ARBA" id="ARBA00022932"/>
    </source>
</evidence>
<evidence type="ECO:0000256" key="9">
    <source>
        <dbReference type="ARBA" id="ARBA00023125"/>
    </source>
</evidence>
<organism evidence="13 14">
    <name type="scientific">Paspalum notatum var. saurae</name>
    <dbReference type="NCBI Taxonomy" id="547442"/>
    <lineage>
        <taxon>Eukaryota</taxon>
        <taxon>Viridiplantae</taxon>
        <taxon>Streptophyta</taxon>
        <taxon>Embryophyta</taxon>
        <taxon>Tracheophyta</taxon>
        <taxon>Spermatophyta</taxon>
        <taxon>Magnoliopsida</taxon>
        <taxon>Liliopsida</taxon>
        <taxon>Poales</taxon>
        <taxon>Poaceae</taxon>
        <taxon>PACMAD clade</taxon>
        <taxon>Panicoideae</taxon>
        <taxon>Andropogonodae</taxon>
        <taxon>Paspaleae</taxon>
        <taxon>Paspalinae</taxon>
        <taxon>Paspalum</taxon>
    </lineage>
</organism>
<dbReference type="Gene3D" id="1.10.340.70">
    <property type="match status" value="1"/>
</dbReference>
<evidence type="ECO:0000256" key="3">
    <source>
        <dbReference type="ARBA" id="ARBA00022750"/>
    </source>
</evidence>
<evidence type="ECO:0000256" key="4">
    <source>
        <dbReference type="ARBA" id="ARBA00022801"/>
    </source>
</evidence>
<keyword evidence="6" id="KW-0229">DNA integration</keyword>
<dbReference type="GO" id="GO:0006310">
    <property type="term" value="P:DNA recombination"/>
    <property type="evidence" value="ECO:0007669"/>
    <property type="project" value="UniProtKB-KW"/>
</dbReference>
<dbReference type="GO" id="GO:0003887">
    <property type="term" value="F:DNA-directed DNA polymerase activity"/>
    <property type="evidence" value="ECO:0007669"/>
    <property type="project" value="UniProtKB-KW"/>
</dbReference>
<feature type="domain" description="Integrase catalytic" evidence="12">
    <location>
        <begin position="169"/>
        <end position="336"/>
    </location>
</feature>
<dbReference type="EMBL" id="CP144750">
    <property type="protein sequence ID" value="WVZ80724.1"/>
    <property type="molecule type" value="Genomic_DNA"/>
</dbReference>
<evidence type="ECO:0000313" key="13">
    <source>
        <dbReference type="EMBL" id="WVZ80724.1"/>
    </source>
</evidence>
<evidence type="ECO:0000256" key="10">
    <source>
        <dbReference type="ARBA" id="ARBA00023172"/>
    </source>
</evidence>
<sequence>MEVHYHLGKANVVADALSRKVHCNCTRARPLEDTLCRELERMNLGIIQHGQLSNVTLDTTLGEQIIVAQKKDVGMEHLRKRIAEGENMPFQKDESGVLWFKGRLVVPKDQKLRKQILDEAHTSRYTIHPGSNKMYQDLKQWVWWTRMKREIARYANECDVCQRIKADHLRLQPLAVPAWKLEDIHMDFIVGLPKTLKGFDSIWVIVDRFTKSVHFIPVKKSYPAKTYAELYISRVLCLHGIPKTITSDRGSQFTSHFWEHLQSALGTTLIHSSAYHPQTSGQVERVNQILEDMLRARVLTFSKKWDECLHLAEFAYNNSYQKSLEMSPFEALYGRRCRTPLHWSEPGERVTFGPDIVKEAEEKVVVIQKHLKFAQARQKTYADKRRRPLTFKAGDFVYLKVSPMRGIHRFGLKGKLAPRYIGPFKIIRKRGLVAYQLELPPKLSTVHNLKKYLRVPSEVVDATNLELEPDLSYPEYPVRVLDQKERSTRNKTIKFYKVQWSNHSHQEATWETEEHLRTKYPNLILPDSAPD</sequence>
<dbReference type="Pfam" id="PF00385">
    <property type="entry name" value="Chromo"/>
    <property type="match status" value="1"/>
</dbReference>
<dbReference type="InterPro" id="IPR050951">
    <property type="entry name" value="Retrovirus_Pol_polyprotein"/>
</dbReference>
<evidence type="ECO:0000313" key="14">
    <source>
        <dbReference type="Proteomes" id="UP001341281"/>
    </source>
</evidence>
<dbReference type="GO" id="GO:0003677">
    <property type="term" value="F:DNA binding"/>
    <property type="evidence" value="ECO:0007669"/>
    <property type="project" value="UniProtKB-KW"/>
</dbReference>
<dbReference type="PANTHER" id="PTHR37984:SF15">
    <property type="entry name" value="INTEGRASE CATALYTIC DOMAIN-CONTAINING PROTEIN"/>
    <property type="match status" value="1"/>
</dbReference>
<evidence type="ECO:0008006" key="15">
    <source>
        <dbReference type="Google" id="ProtNLM"/>
    </source>
</evidence>
<keyword evidence="1" id="KW-0645">Protease</keyword>
<dbReference type="GO" id="GO:0046872">
    <property type="term" value="F:metal ion binding"/>
    <property type="evidence" value="ECO:0007669"/>
    <property type="project" value="UniProtKB-KW"/>
</dbReference>
<proteinExistence type="predicted"/>
<dbReference type="InterPro" id="IPR016197">
    <property type="entry name" value="Chromo-like_dom_sf"/>
</dbReference>
<keyword evidence="9" id="KW-0238">DNA-binding</keyword>
<feature type="non-terminal residue" evidence="13">
    <location>
        <position position="1"/>
    </location>
</feature>
<dbReference type="GO" id="GO:0004190">
    <property type="term" value="F:aspartic-type endopeptidase activity"/>
    <property type="evidence" value="ECO:0007669"/>
    <property type="project" value="UniProtKB-KW"/>
</dbReference>
<keyword evidence="5" id="KW-0460">Magnesium</keyword>
<dbReference type="InterPro" id="IPR041588">
    <property type="entry name" value="Integrase_H2C2"/>
</dbReference>
<keyword evidence="8" id="KW-0239">DNA-directed DNA polymerase</keyword>
<dbReference type="Pfam" id="PF17921">
    <property type="entry name" value="Integrase_H2C2"/>
    <property type="match status" value="1"/>
</dbReference>
<dbReference type="Gene3D" id="3.30.420.10">
    <property type="entry name" value="Ribonuclease H-like superfamily/Ribonuclease H"/>
    <property type="match status" value="1"/>
</dbReference>
<protein>
    <recommendedName>
        <fullName evidence="15">Polyprotein</fullName>
    </recommendedName>
</protein>
<dbReference type="SUPFAM" id="SSF54160">
    <property type="entry name" value="Chromo domain-like"/>
    <property type="match status" value="1"/>
</dbReference>
<dbReference type="AlphaFoldDB" id="A0AAQ3TXU5"/>
<dbReference type="InterPro" id="IPR001584">
    <property type="entry name" value="Integrase_cat-core"/>
</dbReference>
<dbReference type="GO" id="GO:0003964">
    <property type="term" value="F:RNA-directed DNA polymerase activity"/>
    <property type="evidence" value="ECO:0007669"/>
    <property type="project" value="UniProtKB-KW"/>
</dbReference>
<evidence type="ECO:0000256" key="7">
    <source>
        <dbReference type="ARBA" id="ARBA00022918"/>
    </source>
</evidence>